<feature type="domain" description="TLDc" evidence="2">
    <location>
        <begin position="359"/>
        <end position="582"/>
    </location>
</feature>
<protein>
    <recommendedName>
        <fullName evidence="2">TLDc domain-containing protein</fullName>
    </recommendedName>
</protein>
<feature type="compositionally biased region" description="Basic and acidic residues" evidence="1">
    <location>
        <begin position="175"/>
        <end position="184"/>
    </location>
</feature>
<feature type="compositionally biased region" description="Low complexity" evidence="1">
    <location>
        <begin position="185"/>
        <end position="197"/>
    </location>
</feature>
<organism evidence="3 4">
    <name type="scientific">Diutina rugosa</name>
    <name type="common">Yeast</name>
    <name type="synonym">Candida rugosa</name>
    <dbReference type="NCBI Taxonomy" id="5481"/>
    <lineage>
        <taxon>Eukaryota</taxon>
        <taxon>Fungi</taxon>
        <taxon>Dikarya</taxon>
        <taxon>Ascomycota</taxon>
        <taxon>Saccharomycotina</taxon>
        <taxon>Pichiomycetes</taxon>
        <taxon>Debaryomycetaceae</taxon>
        <taxon>Diutina</taxon>
    </lineage>
</organism>
<evidence type="ECO:0000313" key="3">
    <source>
        <dbReference type="EMBL" id="KAA8897593.1"/>
    </source>
</evidence>
<comment type="caution">
    <text evidence="3">The sequence shown here is derived from an EMBL/GenBank/DDBJ whole genome shotgun (WGS) entry which is preliminary data.</text>
</comment>
<dbReference type="GeneID" id="54783843"/>
<feature type="region of interest" description="Disordered" evidence="1">
    <location>
        <begin position="132"/>
        <end position="203"/>
    </location>
</feature>
<dbReference type="OrthoDB" id="289228at2759"/>
<evidence type="ECO:0000259" key="2">
    <source>
        <dbReference type="PROSITE" id="PS51886"/>
    </source>
</evidence>
<dbReference type="RefSeq" id="XP_034010068.1">
    <property type="nucleotide sequence ID" value="XM_034158147.1"/>
</dbReference>
<proteinExistence type="predicted"/>
<evidence type="ECO:0000313" key="4">
    <source>
        <dbReference type="Proteomes" id="UP000449547"/>
    </source>
</evidence>
<dbReference type="InterPro" id="IPR006571">
    <property type="entry name" value="TLDc_dom"/>
</dbReference>
<dbReference type="EMBL" id="SWFT01000155">
    <property type="protein sequence ID" value="KAA8897593.1"/>
    <property type="molecule type" value="Genomic_DNA"/>
</dbReference>
<dbReference type="SMART" id="SM00584">
    <property type="entry name" value="TLDc"/>
    <property type="match status" value="1"/>
</dbReference>
<evidence type="ECO:0000256" key="1">
    <source>
        <dbReference type="SAM" id="MobiDB-lite"/>
    </source>
</evidence>
<accession>A0A642UEL3</accession>
<feature type="compositionally biased region" description="Basic and acidic residues" evidence="1">
    <location>
        <begin position="137"/>
        <end position="158"/>
    </location>
</feature>
<sequence length="634" mass="70442">MGQQTSTVASVSTVEQSPPTVRDELIQHALSSFSALDLKVVAEKLGQSAVDPAHQLTAKELGTLFQIDWSVCEGSEVGEALTEVFSSFRYMGQLSSSNSLTVGQLLATMAIYMKHVIKVDANDMFFYGLASDTDNLPPKEPEPEQSEKSEKAIAEPEKSAQTSKEAEELQPVSEKSVESTHEESSPLSSSTISVPTLPHEDSSDAEITIDWKTFTLPLGESLPPQLPRGQFIRLLTLLLIVDFARVNNATNAQLYRWFERWPELKTEALSLANYFTPDAKDISIDDYRRGVHRLSGMITDNLVFLFKRVLNFREPGAQSKSKSKPEASSASSPSSPSSPAGPGRRVADRNKTTQFAESRLLTLPLLMYSSFTLNRLTSVSLSLDNMFKLYGADAGFSIRSLESRIFKWQAPTVVLIKGKRVKKTTPRYTKFTDEYPRFFPSDDPQAHLADFQTPSDRLTYAAVVHEPWKHSNKQNFGDKLNSLVEMSPRFDVFPGSAAEAIYFNNVGMGLGFGAHQPVNKHGVRRFNPGDVSLVVEANLEYAVFRHLTTPTTAGSFFSQSEVVDVDYEDRMVITDIEVWGVGSTTTLDEQRKQWEWEEKMAEQRKNVNVRSMGEERAFLEMAGIIQPASGGGSV</sequence>
<dbReference type="AlphaFoldDB" id="A0A642UEL3"/>
<gene>
    <name evidence="3" type="ORF">DIURU_005192</name>
</gene>
<feature type="region of interest" description="Disordered" evidence="1">
    <location>
        <begin position="316"/>
        <end position="349"/>
    </location>
</feature>
<dbReference type="PROSITE" id="PS51886">
    <property type="entry name" value="TLDC"/>
    <property type="match status" value="1"/>
</dbReference>
<dbReference type="VEuPathDB" id="FungiDB:DIURU_005192"/>
<dbReference type="Pfam" id="PF07534">
    <property type="entry name" value="TLD"/>
    <property type="match status" value="1"/>
</dbReference>
<feature type="compositionally biased region" description="Low complexity" evidence="1">
    <location>
        <begin position="326"/>
        <end position="340"/>
    </location>
</feature>
<name>A0A642UEL3_DIURU</name>
<dbReference type="Proteomes" id="UP000449547">
    <property type="component" value="Unassembled WGS sequence"/>
</dbReference>
<reference evidence="3 4" key="1">
    <citation type="submission" date="2019-07" db="EMBL/GenBank/DDBJ databases">
        <title>Genome assembly of two rare yeast pathogens: Diutina rugosa and Trichomonascus ciferrii.</title>
        <authorList>
            <person name="Mixao V."/>
            <person name="Saus E."/>
            <person name="Hansen A."/>
            <person name="Lass-Flor C."/>
            <person name="Gabaldon T."/>
        </authorList>
    </citation>
    <scope>NUCLEOTIDE SEQUENCE [LARGE SCALE GENOMIC DNA]</scope>
    <source>
        <strain evidence="3 4">CBS 613</strain>
    </source>
</reference>
<keyword evidence="4" id="KW-1185">Reference proteome</keyword>